<evidence type="ECO:0000256" key="1">
    <source>
        <dbReference type="SAM" id="MobiDB-lite"/>
    </source>
</evidence>
<proteinExistence type="predicted"/>
<accession>A0AAD5S8B9</accession>
<dbReference type="Proteomes" id="UP001212841">
    <property type="component" value="Unassembled WGS sequence"/>
</dbReference>
<name>A0AAD5S8B9_9FUNG</name>
<gene>
    <name evidence="2" type="ORF">HK097_009871</name>
</gene>
<feature type="region of interest" description="Disordered" evidence="1">
    <location>
        <begin position="1"/>
        <end position="30"/>
    </location>
</feature>
<dbReference type="EMBL" id="JADGJD010000693">
    <property type="protein sequence ID" value="KAJ3049113.1"/>
    <property type="molecule type" value="Genomic_DNA"/>
</dbReference>
<comment type="caution">
    <text evidence="2">The sequence shown here is derived from an EMBL/GenBank/DDBJ whole genome shotgun (WGS) entry which is preliminary data.</text>
</comment>
<keyword evidence="3" id="KW-1185">Reference proteome</keyword>
<organism evidence="2 3">
    <name type="scientific">Rhizophlyctis rosea</name>
    <dbReference type="NCBI Taxonomy" id="64517"/>
    <lineage>
        <taxon>Eukaryota</taxon>
        <taxon>Fungi</taxon>
        <taxon>Fungi incertae sedis</taxon>
        <taxon>Chytridiomycota</taxon>
        <taxon>Chytridiomycota incertae sedis</taxon>
        <taxon>Chytridiomycetes</taxon>
        <taxon>Rhizophlyctidales</taxon>
        <taxon>Rhizophlyctidaceae</taxon>
        <taxon>Rhizophlyctis</taxon>
    </lineage>
</organism>
<evidence type="ECO:0000313" key="3">
    <source>
        <dbReference type="Proteomes" id="UP001212841"/>
    </source>
</evidence>
<sequence length="58" mass="7094">MLVRRRYTESTDLKTRLSKAREETESKLPSEWDERNHRNFEDLKAKWEEVKSEVDQVL</sequence>
<protein>
    <submittedName>
        <fullName evidence="2">Uncharacterized protein</fullName>
    </submittedName>
</protein>
<dbReference type="AlphaFoldDB" id="A0AAD5S8B9"/>
<evidence type="ECO:0000313" key="2">
    <source>
        <dbReference type="EMBL" id="KAJ3049113.1"/>
    </source>
</evidence>
<reference evidence="2" key="1">
    <citation type="submission" date="2020-05" db="EMBL/GenBank/DDBJ databases">
        <title>Phylogenomic resolution of chytrid fungi.</title>
        <authorList>
            <person name="Stajich J.E."/>
            <person name="Amses K."/>
            <person name="Simmons R."/>
            <person name="Seto K."/>
            <person name="Myers J."/>
            <person name="Bonds A."/>
            <person name="Quandt C.A."/>
            <person name="Barry K."/>
            <person name="Liu P."/>
            <person name="Grigoriev I."/>
            <person name="Longcore J.E."/>
            <person name="James T.Y."/>
        </authorList>
    </citation>
    <scope>NUCLEOTIDE SEQUENCE</scope>
    <source>
        <strain evidence="2">JEL0318</strain>
    </source>
</reference>